<feature type="region of interest" description="Disordered" evidence="1">
    <location>
        <begin position="217"/>
        <end position="251"/>
    </location>
</feature>
<feature type="compositionally biased region" description="Polar residues" evidence="1">
    <location>
        <begin position="218"/>
        <end position="231"/>
    </location>
</feature>
<evidence type="ECO:0000313" key="2">
    <source>
        <dbReference type="EMBL" id="RCI09268.1"/>
    </source>
</evidence>
<feature type="compositionally biased region" description="Low complexity" evidence="1">
    <location>
        <begin position="447"/>
        <end position="461"/>
    </location>
</feature>
<feature type="compositionally biased region" description="Basic and acidic residues" evidence="1">
    <location>
        <begin position="241"/>
        <end position="251"/>
    </location>
</feature>
<comment type="caution">
    <text evidence="2">The sequence shown here is derived from an EMBL/GenBank/DDBJ whole genome shotgun (WGS) entry which is preliminary data.</text>
</comment>
<accession>A0A367L4D1</accession>
<dbReference type="Proteomes" id="UP000253664">
    <property type="component" value="Unassembled WGS sequence"/>
</dbReference>
<dbReference type="EMBL" id="LKCN02000016">
    <property type="protein sequence ID" value="RCI09268.1"/>
    <property type="molecule type" value="Genomic_DNA"/>
</dbReference>
<feature type="compositionally biased region" description="Basic and acidic residues" evidence="1">
    <location>
        <begin position="16"/>
        <end position="32"/>
    </location>
</feature>
<feature type="region of interest" description="Disordered" evidence="1">
    <location>
        <begin position="1"/>
        <end position="71"/>
    </location>
</feature>
<protein>
    <recommendedName>
        <fullName evidence="4">Peroxin/Ferlin domain-containing protein</fullName>
    </recommendedName>
</protein>
<sequence>MLKVRSSRRAAGLKPSDYDHEIDLENHDESRPTTHRPSTTSPLIRRNDSEVPEEPSIEIQGNVRPPTPQPQLSCVTRETAIDILYENERGGFLCGSALFSAKALGCLDPPAWTNTYHKASPTSIHTAQVPDPSWEWTWPEWRINHQDGVDEGGWEYSFAFSNKFSWHAAKWWNSFVRRRAWTRKRARPKDEAGDVTGPNMLNTDYFTVRPASHIHRLSNASLGPPSMSQVSEADDAEEEEPLSHAKQPDIHDMDTLLQTLRQARIDREKGEAVDNYIDHAVDLDSLECEMHDIMSLFIFQASRRQLLAHLMRKHDEAAAELTKHPSEPSLRKRKLALDAAVRHAQEEVRRLAFWSDVRQMARDGDARLSLESEQAWHDAAQSPPPAGPTRVRRPGSARPTVDVGDSVRGKEGGSKVVAREAEEVKEEVEEKEKVIFPADVKEGDNSTTTMTTTTTTTTTTTAEKKKKKEKEMTGEGGDVEDTKKGEARRRGGEDGRGGG</sequence>
<evidence type="ECO:0008006" key="4">
    <source>
        <dbReference type="Google" id="ProtNLM"/>
    </source>
</evidence>
<dbReference type="STRING" id="1330021.A0A367L4D1"/>
<feature type="compositionally biased region" description="Basic and acidic residues" evidence="1">
    <location>
        <begin position="480"/>
        <end position="499"/>
    </location>
</feature>
<gene>
    <name evidence="2" type="ORF">L249_1515</name>
</gene>
<evidence type="ECO:0000313" key="3">
    <source>
        <dbReference type="Proteomes" id="UP000253664"/>
    </source>
</evidence>
<feature type="region of interest" description="Disordered" evidence="1">
    <location>
        <begin position="370"/>
        <end position="499"/>
    </location>
</feature>
<dbReference type="OrthoDB" id="72441at2759"/>
<name>A0A367L4D1_9HYPO</name>
<reference evidence="2 3" key="1">
    <citation type="journal article" date="2015" name="BMC Genomics">
        <title>Insights from the genome of Ophiocordyceps polyrhachis-furcata to pathogenicity and host specificity in insect fungi.</title>
        <authorList>
            <person name="Wichadakul D."/>
            <person name="Kobmoo N."/>
            <person name="Ingsriswang S."/>
            <person name="Tangphatsornruang S."/>
            <person name="Chantasingh D."/>
            <person name="Luangsa-ard J.J."/>
            <person name="Eurwilaichitr L."/>
        </authorList>
    </citation>
    <scope>NUCLEOTIDE SEQUENCE [LARGE SCALE GENOMIC DNA]</scope>
    <source>
        <strain evidence="2 3">BCC 54312</strain>
    </source>
</reference>
<dbReference type="AlphaFoldDB" id="A0A367L4D1"/>
<keyword evidence="3" id="KW-1185">Reference proteome</keyword>
<organism evidence="2 3">
    <name type="scientific">Ophiocordyceps polyrhachis-furcata BCC 54312</name>
    <dbReference type="NCBI Taxonomy" id="1330021"/>
    <lineage>
        <taxon>Eukaryota</taxon>
        <taxon>Fungi</taxon>
        <taxon>Dikarya</taxon>
        <taxon>Ascomycota</taxon>
        <taxon>Pezizomycotina</taxon>
        <taxon>Sordariomycetes</taxon>
        <taxon>Hypocreomycetidae</taxon>
        <taxon>Hypocreales</taxon>
        <taxon>Ophiocordycipitaceae</taxon>
        <taxon>Ophiocordyceps</taxon>
    </lineage>
</organism>
<proteinExistence type="predicted"/>
<feature type="compositionally biased region" description="Basic and acidic residues" evidence="1">
    <location>
        <begin position="405"/>
        <end position="444"/>
    </location>
</feature>
<evidence type="ECO:0000256" key="1">
    <source>
        <dbReference type="SAM" id="MobiDB-lite"/>
    </source>
</evidence>